<sequence>MDSRSRHHPLRESSEGYKSGSYRLSTSKTCAYGCCKKTDNILEDFLHKNGFLQGFCSDITVKAFDKEYNLHKLILSRAGYFRALFLRWSDDDSKCHELLFDSIHDNINRTSFELAIGGLYGGTDKIAEEALATNMISTGQFLDIPELVCNATDYIVSDLSFDTLRKYTLFAYSHNLGTPSERILDSARGLLCIEGYEKGVASWDGLPTDLIVDVVSNDSFFVPTEWDRCLFIIKLIEKRIKVNICVKDENSVIANNESTSSISIEENDLSGTNGLEAPLRDLKLNKKTVRPAKSMYMNNYNNDRVIPLKSRSSSFSYFGTKKSNANSSFEDTQSVITDVSAYDEDDDELYFEEISKLKHCLCKSVYFCHLSFEQLQILETLTDANGEPFVDSMVLRDALWVQSTLHRLIVSTPKSDSKLNITKLGESQPGINGFQPPWYKVPVKDETVYGSPKNLDAIIDEKQKILETVNDDPEPVDIDQREKEEYLQEDDDDSAKSCDTSGDVMTSKLDSNDSQYQSKSSLLENIMKQHSKKINSRKLYKWSKYPPFRFSVAFCDISNLDTEKRLYGKVLWYAGCYWNLYIQKIKKHKKFQLGVYLHRASNPGPPKNGYINQDIFKSYDIVNGLNTNETIGEQFNNAVDLQNSASNGGLSTVVVNEDDALPNSTLDSLGLNNDEVSMNLSSQFGDYTNSEEVFATANNSQISRRASALDSIDPKKYVQEKDKSIPSYEDKRSQISVYFIIRTPSEKTKSSLICFTSSPSLFSTSQSWGWKSNSMCTFNEDGSLSLKDKKYLKFMVTLGTV</sequence>
<accession>A0AAV5QQ46</accession>
<dbReference type="GeneID" id="90074514"/>
<organism evidence="3 4">
    <name type="scientific">Saccharomycopsis crataegensis</name>
    <dbReference type="NCBI Taxonomy" id="43959"/>
    <lineage>
        <taxon>Eukaryota</taxon>
        <taxon>Fungi</taxon>
        <taxon>Dikarya</taxon>
        <taxon>Ascomycota</taxon>
        <taxon>Saccharomycotina</taxon>
        <taxon>Saccharomycetes</taxon>
        <taxon>Saccharomycopsidaceae</taxon>
        <taxon>Saccharomycopsis</taxon>
    </lineage>
</organism>
<evidence type="ECO:0000313" key="4">
    <source>
        <dbReference type="Proteomes" id="UP001360560"/>
    </source>
</evidence>
<feature type="region of interest" description="Disordered" evidence="1">
    <location>
        <begin position="485"/>
        <end position="515"/>
    </location>
</feature>
<dbReference type="PROSITE" id="PS50097">
    <property type="entry name" value="BTB"/>
    <property type="match status" value="1"/>
</dbReference>
<dbReference type="SUPFAM" id="SSF54695">
    <property type="entry name" value="POZ domain"/>
    <property type="match status" value="1"/>
</dbReference>
<name>A0AAV5QQ46_9ASCO</name>
<evidence type="ECO:0000259" key="2">
    <source>
        <dbReference type="PROSITE" id="PS50097"/>
    </source>
</evidence>
<dbReference type="InterPro" id="IPR011333">
    <property type="entry name" value="SKP1/BTB/POZ_sf"/>
</dbReference>
<dbReference type="PANTHER" id="PTHR47369:SF1">
    <property type="entry name" value="BTB_POZ DOMAIN-CONTAINING PROTEIN"/>
    <property type="match status" value="1"/>
</dbReference>
<dbReference type="Proteomes" id="UP001360560">
    <property type="component" value="Unassembled WGS sequence"/>
</dbReference>
<keyword evidence="4" id="KW-1185">Reference proteome</keyword>
<dbReference type="EMBL" id="BTFZ01000011">
    <property type="protein sequence ID" value="GMM36539.1"/>
    <property type="molecule type" value="Genomic_DNA"/>
</dbReference>
<protein>
    <recommendedName>
        <fullName evidence="2">BTB domain-containing protein</fullName>
    </recommendedName>
</protein>
<dbReference type="InterPro" id="IPR000210">
    <property type="entry name" value="BTB/POZ_dom"/>
</dbReference>
<evidence type="ECO:0000313" key="3">
    <source>
        <dbReference type="EMBL" id="GMM36539.1"/>
    </source>
</evidence>
<dbReference type="PANTHER" id="PTHR47369">
    <property type="entry name" value="BTB/POZ DOMAIN-CONTAINING PROTEIN"/>
    <property type="match status" value="1"/>
</dbReference>
<dbReference type="RefSeq" id="XP_064853535.1">
    <property type="nucleotide sequence ID" value="XM_064997463.1"/>
</dbReference>
<feature type="compositionally biased region" description="Polar residues" evidence="1">
    <location>
        <begin position="497"/>
        <end position="515"/>
    </location>
</feature>
<feature type="region of interest" description="Disordered" evidence="1">
    <location>
        <begin position="1"/>
        <end position="22"/>
    </location>
</feature>
<feature type="domain" description="BTB" evidence="2">
    <location>
        <begin position="57"/>
        <end position="128"/>
    </location>
</feature>
<dbReference type="SMART" id="SM00225">
    <property type="entry name" value="BTB"/>
    <property type="match status" value="1"/>
</dbReference>
<dbReference type="Gene3D" id="3.30.710.10">
    <property type="entry name" value="Potassium Channel Kv1.1, Chain A"/>
    <property type="match status" value="1"/>
</dbReference>
<feature type="compositionally biased region" description="Basic and acidic residues" evidence="1">
    <location>
        <begin position="1"/>
        <end position="15"/>
    </location>
</feature>
<reference evidence="3 4" key="1">
    <citation type="journal article" date="2023" name="Elife">
        <title>Identification of key yeast species and microbe-microbe interactions impacting larval growth of Drosophila in the wild.</title>
        <authorList>
            <person name="Mure A."/>
            <person name="Sugiura Y."/>
            <person name="Maeda R."/>
            <person name="Honda K."/>
            <person name="Sakurai N."/>
            <person name="Takahashi Y."/>
            <person name="Watada M."/>
            <person name="Katoh T."/>
            <person name="Gotoh A."/>
            <person name="Gotoh Y."/>
            <person name="Taniguchi I."/>
            <person name="Nakamura K."/>
            <person name="Hayashi T."/>
            <person name="Katayama T."/>
            <person name="Uemura T."/>
            <person name="Hattori Y."/>
        </authorList>
    </citation>
    <scope>NUCLEOTIDE SEQUENCE [LARGE SCALE GENOMIC DNA]</scope>
    <source>
        <strain evidence="3 4">SC-9</strain>
    </source>
</reference>
<dbReference type="AlphaFoldDB" id="A0AAV5QQ46"/>
<evidence type="ECO:0000256" key="1">
    <source>
        <dbReference type="SAM" id="MobiDB-lite"/>
    </source>
</evidence>
<comment type="caution">
    <text evidence="3">The sequence shown here is derived from an EMBL/GenBank/DDBJ whole genome shotgun (WGS) entry which is preliminary data.</text>
</comment>
<gene>
    <name evidence="3" type="ORF">DASC09_038640</name>
</gene>
<proteinExistence type="predicted"/>